<feature type="region of interest" description="Disordered" evidence="1">
    <location>
        <begin position="70"/>
        <end position="143"/>
    </location>
</feature>
<dbReference type="AlphaFoldDB" id="A0A9X0B2T7"/>
<dbReference type="GeneID" id="81372217"/>
<reference evidence="2" key="1">
    <citation type="submission" date="2022-12" db="EMBL/GenBank/DDBJ databases">
        <authorList>
            <person name="Petersen C."/>
        </authorList>
    </citation>
    <scope>NUCLEOTIDE SEQUENCE</scope>
    <source>
        <strain evidence="2">IBT 29677</strain>
    </source>
</reference>
<reference evidence="2" key="2">
    <citation type="journal article" date="2023" name="IMA Fungus">
        <title>Comparative genomic study of the Penicillium genus elucidates a diverse pangenome and 15 lateral gene transfer events.</title>
        <authorList>
            <person name="Petersen C."/>
            <person name="Sorensen T."/>
            <person name="Nielsen M.R."/>
            <person name="Sondergaard T.E."/>
            <person name="Sorensen J.L."/>
            <person name="Fitzpatrick D.A."/>
            <person name="Frisvad J.C."/>
            <person name="Nielsen K.L."/>
        </authorList>
    </citation>
    <scope>NUCLEOTIDE SEQUENCE</scope>
    <source>
        <strain evidence="2">IBT 29677</strain>
    </source>
</reference>
<evidence type="ECO:0000313" key="3">
    <source>
        <dbReference type="Proteomes" id="UP001147747"/>
    </source>
</evidence>
<dbReference type="EMBL" id="JAPZBU010000009">
    <property type="protein sequence ID" value="KAJ5386059.1"/>
    <property type="molecule type" value="Genomic_DNA"/>
</dbReference>
<dbReference type="OrthoDB" id="410701at2759"/>
<evidence type="ECO:0000256" key="1">
    <source>
        <dbReference type="SAM" id="MobiDB-lite"/>
    </source>
</evidence>
<gene>
    <name evidence="2" type="ORF">N7509_008600</name>
</gene>
<protein>
    <submittedName>
        <fullName evidence="2">Uncharacterized protein</fullName>
    </submittedName>
</protein>
<sequence>MSSALNRVRGLSRVSSLRAAHLFGHSWREDYHRSLHLVARGSYCFQRNTHRASKHSYGTEAPLSCSEHLATNIHPPVDNNNHSKDRTAPPAQPTSPSTLQNTSTFESQPEDYQHTNTLDNLKLKTKPREERKRKSKQIPTPSEYLSKTLQKHVFEQDGHSSLRTFHYGTRQTHGRPRQMISLQATLAEYIRLVDPLVSGAPSHATLSEVRNDLDIALAHVFKPESHKYLAARGYDIEDVVSWAWIMKSQNARQAITRMFALQGDSMPKQMEIPVFIPLFLLKEHHLDAQSFRLLLVYALHLMSGHPLPSVDSLHGASGDLEKPASSEYHPRIKLGTCVTLIDRLVRHARQVWPRALPTIATVFSRFLTRSHTQKTKNSNMTMQKLNRGSTEKFNTCLWLLSMPTKVNPFRAASIQQQAQFELLKSMASHKPVLPLSRKGYQAIVAVQLAHKKTLAERQSAELKSPSWPPWKEEKLGMDAQRGNEGLQSRAMNVLSQMTEAGYSHRVWEKTSTILAGWDTDRSPTVQTRTLVPRSSSLSRASDDEIDKYAVVWAARIRATRTIREAWACFLAYQDQGLPPKLTIYAEMCTKLIYRQMAIKGRVDGMGQALPGDGPEVHAEPASARDIIYVHTEPPTVEDLVHEMFSHEFRPSGRFLALLLRSAPTFRTGIEYLRRSDLSEKQIAALCVIWGHPSQCPAPYLKTLGSLPDAVFVSFIKFLCTRSKSIRMKMTGRHSLSPNDFPAMTENTQTREPLAALSDFQEDLGQWRHPRALWHAVQLVKLRQPYCHSAWVHLLDAMSTERVNKRHTDRTRCLYRIIGWHETLAVLRLMKARGVDSGSQGFKALCTAFKKAVDAGIRHPGLVEEALSLIHKATQGDPYLSSDPDAFNDMVETGLKTLKDEFESLVLPNAAMPDLAEHSVFVAEQTDQFQPKVPLGLHVPSFVTLHSFVGALGIAGDDDGLLHLLHWMSRSVSELSEASQERQNGNKNMRLTLVATRTYLEQSQSQSKLQEGCDIIQKAGWEWPTDEEVEEYSRGLYK</sequence>
<proteinExistence type="predicted"/>
<keyword evidence="3" id="KW-1185">Reference proteome</keyword>
<comment type="caution">
    <text evidence="2">The sequence shown here is derived from an EMBL/GenBank/DDBJ whole genome shotgun (WGS) entry which is preliminary data.</text>
</comment>
<evidence type="ECO:0000313" key="2">
    <source>
        <dbReference type="EMBL" id="KAJ5386059.1"/>
    </source>
</evidence>
<name>A0A9X0B2T7_9EURO</name>
<accession>A0A9X0B2T7</accession>
<dbReference type="RefSeq" id="XP_056483857.1">
    <property type="nucleotide sequence ID" value="XM_056633237.1"/>
</dbReference>
<organism evidence="2 3">
    <name type="scientific">Penicillium cosmopolitanum</name>
    <dbReference type="NCBI Taxonomy" id="1131564"/>
    <lineage>
        <taxon>Eukaryota</taxon>
        <taxon>Fungi</taxon>
        <taxon>Dikarya</taxon>
        <taxon>Ascomycota</taxon>
        <taxon>Pezizomycotina</taxon>
        <taxon>Eurotiomycetes</taxon>
        <taxon>Eurotiomycetidae</taxon>
        <taxon>Eurotiales</taxon>
        <taxon>Aspergillaceae</taxon>
        <taxon>Penicillium</taxon>
    </lineage>
</organism>
<dbReference type="Proteomes" id="UP001147747">
    <property type="component" value="Unassembled WGS sequence"/>
</dbReference>